<protein>
    <submittedName>
        <fullName evidence="9">Putative MFS family arabinose efflux permease</fullName>
    </submittedName>
</protein>
<feature type="transmembrane region" description="Helical" evidence="7">
    <location>
        <begin position="324"/>
        <end position="351"/>
    </location>
</feature>
<keyword evidence="5 7" id="KW-1133">Transmembrane helix</keyword>
<feature type="transmembrane region" description="Helical" evidence="7">
    <location>
        <begin position="372"/>
        <end position="405"/>
    </location>
</feature>
<organism evidence="9 10">
    <name type="scientific">Labedella gwakjiensis</name>
    <dbReference type="NCBI Taxonomy" id="390269"/>
    <lineage>
        <taxon>Bacteria</taxon>
        <taxon>Bacillati</taxon>
        <taxon>Actinomycetota</taxon>
        <taxon>Actinomycetes</taxon>
        <taxon>Micrococcales</taxon>
        <taxon>Microbacteriaceae</taxon>
        <taxon>Labedella</taxon>
    </lineage>
</organism>
<sequence>MAVGIVDTLMTAPGPAFSFRSVALSALLPTFVFSIGQGAIIPMIPVIASSFGANLAFAGFLGGLFMLGELLGDVPAGSLVARFGERVAMIGAAIVCLAGLAVCLVFPTTVGLAVGIVLSGLSTSVFALARHAFMTTYVPLQFRARALSTLGGTFRGGWAIGPFIAAALIHATGQTSAVFWVHVVACVLVIGILLVVPDPSAVASRRLGRAAAEKLEKTERAPVNVFTTIRDNRAVLGRMGAAAAIMSALRSSRTVILPLWAVAIGMADAQTAVVIGIAGAVDFALFYTSGQIMDRFGRLWSAIPALTGLGLSHIVLAFTSTEGLFIAIAITMALANGIGSGILMTVGADLAPREDPARFLAAWRFTTHAGEATAPLLISGITVVASLAAASLSLGVLGLVGSLLFARYLPRYVPRVPRLRD</sequence>
<keyword evidence="3" id="KW-1003">Cell membrane</keyword>
<keyword evidence="2" id="KW-0813">Transport</keyword>
<evidence type="ECO:0000313" key="10">
    <source>
        <dbReference type="Proteomes" id="UP000241203"/>
    </source>
</evidence>
<feature type="transmembrane region" description="Helical" evidence="7">
    <location>
        <begin position="87"/>
        <end position="107"/>
    </location>
</feature>
<comment type="caution">
    <text evidence="9">The sequence shown here is derived from an EMBL/GenBank/DDBJ whole genome shotgun (WGS) entry which is preliminary data.</text>
</comment>
<dbReference type="EMBL" id="PYAU01000001">
    <property type="protein sequence ID" value="PSL39860.1"/>
    <property type="molecule type" value="Genomic_DNA"/>
</dbReference>
<evidence type="ECO:0000259" key="8">
    <source>
        <dbReference type="PROSITE" id="PS50850"/>
    </source>
</evidence>
<dbReference type="InterPro" id="IPR036259">
    <property type="entry name" value="MFS_trans_sf"/>
</dbReference>
<feature type="transmembrane region" description="Helical" evidence="7">
    <location>
        <begin position="154"/>
        <end position="171"/>
    </location>
</feature>
<evidence type="ECO:0000256" key="2">
    <source>
        <dbReference type="ARBA" id="ARBA00022448"/>
    </source>
</evidence>
<dbReference type="InterPro" id="IPR020846">
    <property type="entry name" value="MFS_dom"/>
</dbReference>
<name>A0A2P8H0X5_9MICO</name>
<dbReference type="Proteomes" id="UP000241203">
    <property type="component" value="Unassembled WGS sequence"/>
</dbReference>
<dbReference type="PANTHER" id="PTHR23517">
    <property type="entry name" value="RESISTANCE PROTEIN MDTM, PUTATIVE-RELATED-RELATED"/>
    <property type="match status" value="1"/>
</dbReference>
<evidence type="ECO:0000313" key="9">
    <source>
        <dbReference type="EMBL" id="PSL39860.1"/>
    </source>
</evidence>
<dbReference type="GO" id="GO:0022857">
    <property type="term" value="F:transmembrane transporter activity"/>
    <property type="evidence" value="ECO:0007669"/>
    <property type="project" value="InterPro"/>
</dbReference>
<feature type="transmembrane region" description="Helical" evidence="7">
    <location>
        <begin position="113"/>
        <end position="133"/>
    </location>
</feature>
<feature type="transmembrane region" description="Helical" evidence="7">
    <location>
        <begin position="21"/>
        <end position="40"/>
    </location>
</feature>
<dbReference type="SUPFAM" id="SSF103473">
    <property type="entry name" value="MFS general substrate transporter"/>
    <property type="match status" value="1"/>
</dbReference>
<comment type="subcellular location">
    <subcellularLocation>
        <location evidence="1">Cell membrane</location>
        <topology evidence="1">Multi-pass membrane protein</topology>
    </subcellularLocation>
</comment>
<feature type="transmembrane region" description="Helical" evidence="7">
    <location>
        <begin position="299"/>
        <end position="318"/>
    </location>
</feature>
<gene>
    <name evidence="9" type="ORF">CLV49_3513</name>
</gene>
<evidence type="ECO:0000256" key="1">
    <source>
        <dbReference type="ARBA" id="ARBA00004651"/>
    </source>
</evidence>
<evidence type="ECO:0000256" key="4">
    <source>
        <dbReference type="ARBA" id="ARBA00022692"/>
    </source>
</evidence>
<accession>A0A2P8H0X5</accession>
<evidence type="ECO:0000256" key="7">
    <source>
        <dbReference type="SAM" id="Phobius"/>
    </source>
</evidence>
<evidence type="ECO:0000256" key="6">
    <source>
        <dbReference type="ARBA" id="ARBA00023136"/>
    </source>
</evidence>
<dbReference type="InterPro" id="IPR050171">
    <property type="entry name" value="MFS_Transporters"/>
</dbReference>
<dbReference type="PROSITE" id="PS50850">
    <property type="entry name" value="MFS"/>
    <property type="match status" value="1"/>
</dbReference>
<feature type="domain" description="Major facilitator superfamily (MFS) profile" evidence="8">
    <location>
        <begin position="22"/>
        <end position="413"/>
    </location>
</feature>
<dbReference type="Pfam" id="PF07690">
    <property type="entry name" value="MFS_1"/>
    <property type="match status" value="1"/>
</dbReference>
<keyword evidence="4 7" id="KW-0812">Transmembrane</keyword>
<feature type="transmembrane region" description="Helical" evidence="7">
    <location>
        <begin position="269"/>
        <end position="287"/>
    </location>
</feature>
<proteinExistence type="predicted"/>
<reference evidence="9 10" key="1">
    <citation type="submission" date="2018-03" db="EMBL/GenBank/DDBJ databases">
        <title>Genomic Encyclopedia of Archaeal and Bacterial Type Strains, Phase II (KMG-II): from individual species to whole genera.</title>
        <authorList>
            <person name="Goeker M."/>
        </authorList>
    </citation>
    <scope>NUCLEOTIDE SEQUENCE [LARGE SCALE GENOMIC DNA]</scope>
    <source>
        <strain evidence="9 10">DSM 21548</strain>
    </source>
</reference>
<evidence type="ECO:0000256" key="5">
    <source>
        <dbReference type="ARBA" id="ARBA00022989"/>
    </source>
</evidence>
<keyword evidence="6 7" id="KW-0472">Membrane</keyword>
<feature type="transmembrane region" description="Helical" evidence="7">
    <location>
        <begin position="177"/>
        <end position="196"/>
    </location>
</feature>
<dbReference type="AlphaFoldDB" id="A0A2P8H0X5"/>
<dbReference type="RefSeq" id="WP_341810388.1">
    <property type="nucleotide sequence ID" value="NZ_PYAU01000001.1"/>
</dbReference>
<evidence type="ECO:0000256" key="3">
    <source>
        <dbReference type="ARBA" id="ARBA00022475"/>
    </source>
</evidence>
<dbReference type="GO" id="GO:0005886">
    <property type="term" value="C:plasma membrane"/>
    <property type="evidence" value="ECO:0007669"/>
    <property type="project" value="UniProtKB-SubCell"/>
</dbReference>
<dbReference type="Gene3D" id="1.20.1250.20">
    <property type="entry name" value="MFS general substrate transporter like domains"/>
    <property type="match status" value="2"/>
</dbReference>
<dbReference type="InterPro" id="IPR011701">
    <property type="entry name" value="MFS"/>
</dbReference>